<protein>
    <submittedName>
        <fullName evidence="1">Uncharacterized protein</fullName>
    </submittedName>
</protein>
<accession>A0A059CA80</accession>
<dbReference type="Gramene" id="KCW75154">
    <property type="protein sequence ID" value="KCW75154"/>
    <property type="gene ID" value="EUGRSUZ_E03901"/>
</dbReference>
<reference evidence="1" key="1">
    <citation type="submission" date="2013-07" db="EMBL/GenBank/DDBJ databases">
        <title>The genome of Eucalyptus grandis.</title>
        <authorList>
            <person name="Schmutz J."/>
            <person name="Hayes R."/>
            <person name="Myburg A."/>
            <person name="Tuskan G."/>
            <person name="Grattapaglia D."/>
            <person name="Rokhsar D.S."/>
        </authorList>
    </citation>
    <scope>NUCLEOTIDE SEQUENCE</scope>
    <source>
        <tissue evidence="1">Leaf extractions</tissue>
    </source>
</reference>
<dbReference type="EMBL" id="KK198757">
    <property type="protein sequence ID" value="KCW75154.1"/>
    <property type="molecule type" value="Genomic_DNA"/>
</dbReference>
<dbReference type="AlphaFoldDB" id="A0A059CA80"/>
<proteinExistence type="predicted"/>
<sequence>MIFGITPTRRTLRIFSRPIYGRVDCVGIALNHHSSAVLFIICSSREDPESRERGREQGRRKGGGFSWFWFWVMLFE</sequence>
<name>A0A059CA80_EUCGR</name>
<dbReference type="InParanoid" id="A0A059CA80"/>
<evidence type="ECO:0000313" key="1">
    <source>
        <dbReference type="EMBL" id="KCW75154.1"/>
    </source>
</evidence>
<organism evidence="1">
    <name type="scientific">Eucalyptus grandis</name>
    <name type="common">Flooded gum</name>
    <dbReference type="NCBI Taxonomy" id="71139"/>
    <lineage>
        <taxon>Eukaryota</taxon>
        <taxon>Viridiplantae</taxon>
        <taxon>Streptophyta</taxon>
        <taxon>Embryophyta</taxon>
        <taxon>Tracheophyta</taxon>
        <taxon>Spermatophyta</taxon>
        <taxon>Magnoliopsida</taxon>
        <taxon>eudicotyledons</taxon>
        <taxon>Gunneridae</taxon>
        <taxon>Pentapetalae</taxon>
        <taxon>rosids</taxon>
        <taxon>malvids</taxon>
        <taxon>Myrtales</taxon>
        <taxon>Myrtaceae</taxon>
        <taxon>Myrtoideae</taxon>
        <taxon>Eucalypteae</taxon>
        <taxon>Eucalyptus</taxon>
    </lineage>
</organism>
<gene>
    <name evidence="1" type="ORF">EUGRSUZ_E03901</name>
</gene>